<evidence type="ECO:0000313" key="2">
    <source>
        <dbReference type="EMBL" id="QJE96543.1"/>
    </source>
</evidence>
<keyword evidence="1" id="KW-0812">Transmembrane</keyword>
<gene>
    <name evidence="2" type="ORF">HHL09_12375</name>
</gene>
<keyword evidence="3" id="KW-1185">Reference proteome</keyword>
<feature type="transmembrane region" description="Helical" evidence="1">
    <location>
        <begin position="33"/>
        <end position="52"/>
    </location>
</feature>
<keyword evidence="1" id="KW-0472">Membrane</keyword>
<evidence type="ECO:0000256" key="1">
    <source>
        <dbReference type="SAM" id="Phobius"/>
    </source>
</evidence>
<dbReference type="EMBL" id="CP051774">
    <property type="protein sequence ID" value="QJE96543.1"/>
    <property type="molecule type" value="Genomic_DNA"/>
</dbReference>
<dbReference type="RefSeq" id="WP_169454944.1">
    <property type="nucleotide sequence ID" value="NZ_CP051774.1"/>
</dbReference>
<organism evidence="2 3">
    <name type="scientific">Luteolibacter luteus</name>
    <dbReference type="NCBI Taxonomy" id="2728835"/>
    <lineage>
        <taxon>Bacteria</taxon>
        <taxon>Pseudomonadati</taxon>
        <taxon>Verrucomicrobiota</taxon>
        <taxon>Verrucomicrobiia</taxon>
        <taxon>Verrucomicrobiales</taxon>
        <taxon>Verrucomicrobiaceae</taxon>
        <taxon>Luteolibacter</taxon>
    </lineage>
</organism>
<sequence>MHPAFFVFTRAVHSILAEMDLRGDITSPALLRAKGFLFLLLGLGASALLLMEDFSWQRLALLGIAVWAFCRFYFFLFHVLQHYAGRHRPYAGILDALKWAISGKERSGKS</sequence>
<dbReference type="Proteomes" id="UP000501812">
    <property type="component" value="Chromosome"/>
</dbReference>
<reference evidence="2 3" key="1">
    <citation type="submission" date="2020-04" db="EMBL/GenBank/DDBJ databases">
        <title>Luteolibacter sp. G-1-1-1 isolated from soil.</title>
        <authorList>
            <person name="Dahal R.H."/>
        </authorList>
    </citation>
    <scope>NUCLEOTIDE SEQUENCE [LARGE SCALE GENOMIC DNA]</scope>
    <source>
        <strain evidence="2 3">G-1-1-1</strain>
    </source>
</reference>
<dbReference type="AlphaFoldDB" id="A0A858RKI5"/>
<name>A0A858RKI5_9BACT</name>
<feature type="transmembrane region" description="Helical" evidence="1">
    <location>
        <begin position="59"/>
        <end position="80"/>
    </location>
</feature>
<proteinExistence type="predicted"/>
<evidence type="ECO:0000313" key="3">
    <source>
        <dbReference type="Proteomes" id="UP000501812"/>
    </source>
</evidence>
<keyword evidence="1" id="KW-1133">Transmembrane helix</keyword>
<protein>
    <submittedName>
        <fullName evidence="2">Uncharacterized protein</fullName>
    </submittedName>
</protein>
<dbReference type="KEGG" id="luo:HHL09_12375"/>
<accession>A0A858RKI5</accession>